<evidence type="ECO:0000313" key="2">
    <source>
        <dbReference type="EMBL" id="OJD12224.1"/>
    </source>
</evidence>
<comment type="caution">
    <text evidence="2">The sequence shown here is derived from an EMBL/GenBank/DDBJ whole genome shotgun (WGS) entry which is preliminary data.</text>
</comment>
<dbReference type="AlphaFoldDB" id="A0A1J9P701"/>
<dbReference type="EMBL" id="LGRN01000432">
    <property type="protein sequence ID" value="OJD12224.1"/>
    <property type="molecule type" value="Genomic_DNA"/>
</dbReference>
<name>A0A1J9P701_9EURO</name>
<sequence>MTALSQVDRRKKYIDGRLKAHSDITHDSNDKNPTSPKTREDWHEWLREIVDDINARSRPHTLDPIHGRTIVSLPHPLFGDHEVGKSQRHPSESGSVQVAIVTGELPDDCFNVFYVGNFRKVGKVALMEPFLAIRIE</sequence>
<gene>
    <name evidence="2" type="ORF">AJ78_07149</name>
</gene>
<evidence type="ECO:0000313" key="3">
    <source>
        <dbReference type="Proteomes" id="UP000182235"/>
    </source>
</evidence>
<feature type="compositionally biased region" description="Basic and acidic residues" evidence="1">
    <location>
        <begin position="13"/>
        <end position="30"/>
    </location>
</feature>
<organism evidence="2 3">
    <name type="scientific">Emergomyces pasteurianus Ep9510</name>
    <dbReference type="NCBI Taxonomy" id="1447872"/>
    <lineage>
        <taxon>Eukaryota</taxon>
        <taxon>Fungi</taxon>
        <taxon>Dikarya</taxon>
        <taxon>Ascomycota</taxon>
        <taxon>Pezizomycotina</taxon>
        <taxon>Eurotiomycetes</taxon>
        <taxon>Eurotiomycetidae</taxon>
        <taxon>Onygenales</taxon>
        <taxon>Ajellomycetaceae</taxon>
        <taxon>Emergomyces</taxon>
    </lineage>
</organism>
<dbReference type="OrthoDB" id="10539372at2759"/>
<keyword evidence="3" id="KW-1185">Reference proteome</keyword>
<protein>
    <submittedName>
        <fullName evidence="2">Uncharacterized protein</fullName>
    </submittedName>
</protein>
<proteinExistence type="predicted"/>
<accession>A0A1J9P701</accession>
<reference evidence="2 3" key="1">
    <citation type="submission" date="2015-07" db="EMBL/GenBank/DDBJ databases">
        <title>Emmonsia species relationships and genome sequence.</title>
        <authorList>
            <consortium name="The Broad Institute Genomics Platform"/>
            <person name="Cuomo C.A."/>
            <person name="Munoz J.F."/>
            <person name="Imamovic A."/>
            <person name="Priest M.E."/>
            <person name="Young S."/>
            <person name="Clay O.K."/>
            <person name="McEwen J.G."/>
        </authorList>
    </citation>
    <scope>NUCLEOTIDE SEQUENCE [LARGE SCALE GENOMIC DNA]</scope>
    <source>
        <strain evidence="2 3">UAMH 9510</strain>
    </source>
</reference>
<dbReference type="Proteomes" id="UP000182235">
    <property type="component" value="Unassembled WGS sequence"/>
</dbReference>
<dbReference type="VEuPathDB" id="FungiDB:AJ78_07149"/>
<evidence type="ECO:0000256" key="1">
    <source>
        <dbReference type="SAM" id="MobiDB-lite"/>
    </source>
</evidence>
<feature type="region of interest" description="Disordered" evidence="1">
    <location>
        <begin position="1"/>
        <end position="39"/>
    </location>
</feature>